<dbReference type="EMBL" id="LJCQ01000088">
    <property type="protein sequence ID" value="KPV47347.1"/>
    <property type="molecule type" value="Genomic_DNA"/>
</dbReference>
<dbReference type="EMBL" id="LKBG01000211">
    <property type="protein sequence ID" value="KQB34810.1"/>
    <property type="molecule type" value="Genomic_DNA"/>
</dbReference>
<evidence type="ECO:0000313" key="5">
    <source>
        <dbReference type="Proteomes" id="UP000050515"/>
    </source>
</evidence>
<dbReference type="InterPro" id="IPR036388">
    <property type="entry name" value="WH-like_DNA-bd_sf"/>
</dbReference>
<dbReference type="Proteomes" id="UP000050515">
    <property type="component" value="Unassembled WGS sequence"/>
</dbReference>
<feature type="domain" description="ArnR1-like winged helix-turn-helix" evidence="1">
    <location>
        <begin position="122"/>
        <end position="199"/>
    </location>
</feature>
<reference evidence="3 4" key="2">
    <citation type="submission" date="2015-09" db="EMBL/GenBank/DDBJ databases">
        <title>Heavy metals and arsenic resistance mechanisms in polyextremophilic archaea of the family Ferroplasmaceae.</title>
        <authorList>
            <person name="Bulaev A.G."/>
            <person name="Kanygina A.V."/>
        </authorList>
    </citation>
    <scope>NUCLEOTIDE SEQUENCE [LARGE SCALE GENOMIC DNA]</scope>
    <source>
        <strain evidence="3 4">VT</strain>
    </source>
</reference>
<dbReference type="InterPro" id="IPR038723">
    <property type="entry name" value="ArnR1-like_HTH"/>
</dbReference>
<sequence length="201" mass="23513">MNKNNELQVFDFEHLCLDNPNFLLENAKIILTEKGKVLVLFLSGTIIDKINILKNIKIPEDIPLYAKIGIYSGMVDSNIKKIAHEHDIKLVKQLSFRSSLYNIIIRTNDNKTKINFFDRESKRSKIQIEKEILEILNSREKMPITKIVYKCNLNYKYCSDLLNDLIKINTIEVLEEKMGIKYKITQFGREYLSNLKKLGEI</sequence>
<name>A0A0P9D3W2_9ARCH</name>
<protein>
    <recommendedName>
        <fullName evidence="1">ArnR1-like winged helix-turn-helix domain-containing protein</fullName>
    </recommendedName>
</protein>
<evidence type="ECO:0000313" key="3">
    <source>
        <dbReference type="EMBL" id="KQB34810.1"/>
    </source>
</evidence>
<comment type="caution">
    <text evidence="2">The sequence shown here is derived from an EMBL/GenBank/DDBJ whole genome shotgun (WGS) entry which is preliminary data.</text>
</comment>
<dbReference type="AlphaFoldDB" id="A0A0P9D3W2"/>
<evidence type="ECO:0000313" key="2">
    <source>
        <dbReference type="EMBL" id="KPV47347.1"/>
    </source>
</evidence>
<keyword evidence="4" id="KW-1185">Reference proteome</keyword>
<dbReference type="RefSeq" id="WP_054963892.1">
    <property type="nucleotide sequence ID" value="NZ_LJCQ01000088.1"/>
</dbReference>
<dbReference type="SUPFAM" id="SSF46785">
    <property type="entry name" value="Winged helix' DNA-binding domain"/>
    <property type="match status" value="1"/>
</dbReference>
<reference evidence="2 5" key="1">
    <citation type="submission" date="2015-09" db="EMBL/GenBank/DDBJ databases">
        <title>Draft genome sequence of Acidiplasma aeolicum DSM 18409.</title>
        <authorList>
            <person name="Hemp J."/>
        </authorList>
    </citation>
    <scope>NUCLEOTIDE SEQUENCE [LARGE SCALE GENOMIC DNA]</scope>
    <source>
        <strain evidence="2 5">V</strain>
    </source>
</reference>
<dbReference type="Gene3D" id="1.10.10.10">
    <property type="entry name" value="Winged helix-like DNA-binding domain superfamily/Winged helix DNA-binding domain"/>
    <property type="match status" value="1"/>
</dbReference>
<gene>
    <name evidence="3" type="ORF">AOG54_03610</name>
    <name evidence="2" type="ORF">SE19_01445</name>
</gene>
<accession>A0A0P9D3W2</accession>
<evidence type="ECO:0000259" key="1">
    <source>
        <dbReference type="Pfam" id="PF14947"/>
    </source>
</evidence>
<dbReference type="Proteomes" id="UP000050320">
    <property type="component" value="Unassembled WGS sequence"/>
</dbReference>
<proteinExistence type="predicted"/>
<dbReference type="OrthoDB" id="57572at2157"/>
<dbReference type="InterPro" id="IPR036390">
    <property type="entry name" value="WH_DNA-bd_sf"/>
</dbReference>
<dbReference type="Pfam" id="PF14947">
    <property type="entry name" value="HTH_45"/>
    <property type="match status" value="1"/>
</dbReference>
<organism evidence="2 5">
    <name type="scientific">Acidiplasma aeolicum</name>
    <dbReference type="NCBI Taxonomy" id="507754"/>
    <lineage>
        <taxon>Archaea</taxon>
        <taxon>Methanobacteriati</taxon>
        <taxon>Thermoplasmatota</taxon>
        <taxon>Thermoplasmata</taxon>
        <taxon>Thermoplasmatales</taxon>
        <taxon>Ferroplasmaceae</taxon>
        <taxon>Acidiplasma</taxon>
    </lineage>
</organism>
<evidence type="ECO:0000313" key="4">
    <source>
        <dbReference type="Proteomes" id="UP000050320"/>
    </source>
</evidence>
<dbReference type="PATRIC" id="fig|507754.4.peg.166"/>